<organism evidence="2 3">
    <name type="scientific">Pseudobacter ginsenosidimutans</name>
    <dbReference type="NCBI Taxonomy" id="661488"/>
    <lineage>
        <taxon>Bacteria</taxon>
        <taxon>Pseudomonadati</taxon>
        <taxon>Bacteroidota</taxon>
        <taxon>Chitinophagia</taxon>
        <taxon>Chitinophagales</taxon>
        <taxon>Chitinophagaceae</taxon>
        <taxon>Pseudobacter</taxon>
    </lineage>
</organism>
<accession>A0A4Q7MSM2</accession>
<dbReference type="AlphaFoldDB" id="A0A4Q7MSM2"/>
<reference evidence="2 3" key="1">
    <citation type="submission" date="2019-02" db="EMBL/GenBank/DDBJ databases">
        <title>Genomic Encyclopedia of Type Strains, Phase IV (KMG-IV): sequencing the most valuable type-strain genomes for metagenomic binning, comparative biology and taxonomic classification.</title>
        <authorList>
            <person name="Goeker M."/>
        </authorList>
    </citation>
    <scope>NUCLEOTIDE SEQUENCE [LARGE SCALE GENOMIC DNA]</scope>
    <source>
        <strain evidence="2 3">DSM 18116</strain>
    </source>
</reference>
<evidence type="ECO:0000313" key="3">
    <source>
        <dbReference type="Proteomes" id="UP000293874"/>
    </source>
</evidence>
<protein>
    <submittedName>
        <fullName evidence="2">Uncharacterized protein</fullName>
    </submittedName>
</protein>
<proteinExistence type="predicted"/>
<sequence>MKLPYCLLLAFCLGGLSCGLSNVKPDPDMMKSMEEVVNRYQGKISYTYGVSASSSKRKSKYFELTLEESQLVNSSDDEYKQVAAEGWWLVIGSYAIKTTTGLNFTWIFPETRRR</sequence>
<name>A0A4Q7MSM2_9BACT</name>
<gene>
    <name evidence="2" type="ORF">EV199_3503</name>
</gene>
<keyword evidence="3" id="KW-1185">Reference proteome</keyword>
<dbReference type="PROSITE" id="PS51257">
    <property type="entry name" value="PROKAR_LIPOPROTEIN"/>
    <property type="match status" value="1"/>
</dbReference>
<comment type="caution">
    <text evidence="2">The sequence shown here is derived from an EMBL/GenBank/DDBJ whole genome shotgun (WGS) entry which is preliminary data.</text>
</comment>
<evidence type="ECO:0000256" key="1">
    <source>
        <dbReference type="SAM" id="SignalP"/>
    </source>
</evidence>
<feature type="signal peptide" evidence="1">
    <location>
        <begin position="1"/>
        <end position="23"/>
    </location>
</feature>
<dbReference type="EMBL" id="SGXA01000002">
    <property type="protein sequence ID" value="RZS71597.1"/>
    <property type="molecule type" value="Genomic_DNA"/>
</dbReference>
<feature type="chain" id="PRO_5020577460" evidence="1">
    <location>
        <begin position="24"/>
        <end position="114"/>
    </location>
</feature>
<evidence type="ECO:0000313" key="2">
    <source>
        <dbReference type="EMBL" id="RZS71597.1"/>
    </source>
</evidence>
<keyword evidence="1" id="KW-0732">Signal</keyword>
<dbReference type="Proteomes" id="UP000293874">
    <property type="component" value="Unassembled WGS sequence"/>
</dbReference>